<keyword evidence="4" id="KW-1185">Reference proteome</keyword>
<dbReference type="Gene3D" id="3.30.70.330">
    <property type="match status" value="1"/>
</dbReference>
<dbReference type="PANTHER" id="PTHR10300">
    <property type="entry name" value="CALCIPRESSIN"/>
    <property type="match status" value="1"/>
</dbReference>
<name>A0A4S4LZB4_9AGAM</name>
<dbReference type="InterPro" id="IPR035979">
    <property type="entry name" value="RBD_domain_sf"/>
</dbReference>
<dbReference type="OrthoDB" id="17212at2759"/>
<dbReference type="GO" id="GO:0005737">
    <property type="term" value="C:cytoplasm"/>
    <property type="evidence" value="ECO:0007669"/>
    <property type="project" value="TreeGrafter"/>
</dbReference>
<evidence type="ECO:0008006" key="5">
    <source>
        <dbReference type="Google" id="ProtNLM"/>
    </source>
</evidence>
<comment type="caution">
    <text evidence="3">The sequence shown here is derived from an EMBL/GenBank/DDBJ whole genome shotgun (WGS) entry which is preliminary data.</text>
</comment>
<gene>
    <name evidence="3" type="ORF">EW146_g2934</name>
</gene>
<evidence type="ECO:0000313" key="4">
    <source>
        <dbReference type="Proteomes" id="UP000310158"/>
    </source>
</evidence>
<dbReference type="CDD" id="cd12434">
    <property type="entry name" value="RRM_RCAN_like"/>
    <property type="match status" value="1"/>
</dbReference>
<sequence length="236" mass="25765">MSSSPTSQSPPHSSTPQLTNTLVITSLPPPLFHPFVLEALRDHFATYGELHAWAPIRAFARIILVYREATDAEMAKTHCDGLVIEATSETAEFTLRVYRGDPTPITDAPTHGFDPKYLRPPAIEKNFLISPPGSPPVGWEPIQEEPPNSAPLADDIMAALRKLQLAERAHHGGGSNIEVLVHPEDGAGIGVYVESCDDEDEVSVEGDWEYGEDNPSRMQWKPAPTALPPHVPWVGA</sequence>
<protein>
    <recommendedName>
        <fullName evidence="5">Calcipressin</fullName>
    </recommendedName>
</protein>
<proteinExistence type="inferred from homology"/>
<organism evidence="3 4">
    <name type="scientific">Bondarzewia mesenterica</name>
    <dbReference type="NCBI Taxonomy" id="1095465"/>
    <lineage>
        <taxon>Eukaryota</taxon>
        <taxon>Fungi</taxon>
        <taxon>Dikarya</taxon>
        <taxon>Basidiomycota</taxon>
        <taxon>Agaricomycotina</taxon>
        <taxon>Agaricomycetes</taxon>
        <taxon>Russulales</taxon>
        <taxon>Bondarzewiaceae</taxon>
        <taxon>Bondarzewia</taxon>
    </lineage>
</organism>
<dbReference type="EMBL" id="SGPL01000090">
    <property type="protein sequence ID" value="THH18004.1"/>
    <property type="molecule type" value="Genomic_DNA"/>
</dbReference>
<dbReference type="Pfam" id="PF04847">
    <property type="entry name" value="Calcipressin"/>
    <property type="match status" value="1"/>
</dbReference>
<feature type="region of interest" description="Disordered" evidence="2">
    <location>
        <begin position="207"/>
        <end position="236"/>
    </location>
</feature>
<dbReference type="AlphaFoldDB" id="A0A4S4LZB4"/>
<dbReference type="GO" id="GO:0008597">
    <property type="term" value="F:calcium-dependent protein serine/threonine phosphatase regulator activity"/>
    <property type="evidence" value="ECO:0007669"/>
    <property type="project" value="TreeGrafter"/>
</dbReference>
<dbReference type="GO" id="GO:0019722">
    <property type="term" value="P:calcium-mediated signaling"/>
    <property type="evidence" value="ECO:0007669"/>
    <property type="project" value="InterPro"/>
</dbReference>
<evidence type="ECO:0000256" key="1">
    <source>
        <dbReference type="ARBA" id="ARBA00008209"/>
    </source>
</evidence>
<dbReference type="SUPFAM" id="SSF54928">
    <property type="entry name" value="RNA-binding domain, RBD"/>
    <property type="match status" value="1"/>
</dbReference>
<accession>A0A4S4LZB4</accession>
<dbReference type="PANTHER" id="PTHR10300:SF14">
    <property type="entry name" value="PROTEIN SARAH"/>
    <property type="match status" value="1"/>
</dbReference>
<dbReference type="GO" id="GO:0005634">
    <property type="term" value="C:nucleus"/>
    <property type="evidence" value="ECO:0007669"/>
    <property type="project" value="TreeGrafter"/>
</dbReference>
<feature type="compositionally biased region" description="Pro residues" evidence="2">
    <location>
        <begin position="225"/>
        <end position="236"/>
    </location>
</feature>
<dbReference type="InterPro" id="IPR012677">
    <property type="entry name" value="Nucleotide-bd_a/b_plait_sf"/>
</dbReference>
<reference evidence="3 4" key="1">
    <citation type="submission" date="2019-02" db="EMBL/GenBank/DDBJ databases">
        <title>Genome sequencing of the rare red list fungi Bondarzewia mesenterica.</title>
        <authorList>
            <person name="Buettner E."/>
            <person name="Kellner H."/>
        </authorList>
    </citation>
    <scope>NUCLEOTIDE SEQUENCE [LARGE SCALE GENOMIC DNA]</scope>
    <source>
        <strain evidence="3 4">DSM 108281</strain>
    </source>
</reference>
<comment type="similarity">
    <text evidence="1">Belongs to the RCAN family.</text>
</comment>
<evidence type="ECO:0000313" key="3">
    <source>
        <dbReference type="EMBL" id="THH18004.1"/>
    </source>
</evidence>
<evidence type="ECO:0000256" key="2">
    <source>
        <dbReference type="SAM" id="MobiDB-lite"/>
    </source>
</evidence>
<dbReference type="GO" id="GO:0003676">
    <property type="term" value="F:nucleic acid binding"/>
    <property type="evidence" value="ECO:0007669"/>
    <property type="project" value="InterPro"/>
</dbReference>
<dbReference type="Proteomes" id="UP000310158">
    <property type="component" value="Unassembled WGS sequence"/>
</dbReference>
<dbReference type="InterPro" id="IPR006931">
    <property type="entry name" value="Calcipressin"/>
</dbReference>